<proteinExistence type="predicted"/>
<organism evidence="1">
    <name type="scientific">marine sediment metagenome</name>
    <dbReference type="NCBI Taxonomy" id="412755"/>
    <lineage>
        <taxon>unclassified sequences</taxon>
        <taxon>metagenomes</taxon>
        <taxon>ecological metagenomes</taxon>
    </lineage>
</organism>
<reference evidence="1" key="1">
    <citation type="journal article" date="2014" name="Front. Microbiol.">
        <title>High frequency of phylogenetically diverse reductive dehalogenase-homologous genes in deep subseafloor sedimentary metagenomes.</title>
        <authorList>
            <person name="Kawai M."/>
            <person name="Futagami T."/>
            <person name="Toyoda A."/>
            <person name="Takaki Y."/>
            <person name="Nishi S."/>
            <person name="Hori S."/>
            <person name="Arai W."/>
            <person name="Tsubouchi T."/>
            <person name="Morono Y."/>
            <person name="Uchiyama I."/>
            <person name="Ito T."/>
            <person name="Fujiyama A."/>
            <person name="Inagaki F."/>
            <person name="Takami H."/>
        </authorList>
    </citation>
    <scope>NUCLEOTIDE SEQUENCE</scope>
    <source>
        <strain evidence="1">Expedition CK06-06</strain>
    </source>
</reference>
<accession>X1BNX8</accession>
<sequence length="43" mass="4687">KPSINRGVLGAQVSLNPSFSAYKIPYEGETRNKSNDHSLKDPA</sequence>
<evidence type="ECO:0000313" key="1">
    <source>
        <dbReference type="EMBL" id="GAG97594.1"/>
    </source>
</evidence>
<comment type="caution">
    <text evidence="1">The sequence shown here is derived from an EMBL/GenBank/DDBJ whole genome shotgun (WGS) entry which is preliminary data.</text>
</comment>
<dbReference type="AlphaFoldDB" id="X1BNX8"/>
<protein>
    <submittedName>
        <fullName evidence="1">Uncharacterized protein</fullName>
    </submittedName>
</protein>
<gene>
    <name evidence="1" type="ORF">S01H4_37101</name>
</gene>
<dbReference type="EMBL" id="BART01019898">
    <property type="protein sequence ID" value="GAG97594.1"/>
    <property type="molecule type" value="Genomic_DNA"/>
</dbReference>
<name>X1BNX8_9ZZZZ</name>
<feature type="non-terminal residue" evidence="1">
    <location>
        <position position="1"/>
    </location>
</feature>